<evidence type="ECO:0000313" key="2">
    <source>
        <dbReference type="EMBL" id="KAL2265321.1"/>
    </source>
</evidence>
<dbReference type="EMBL" id="JAZGUE010000006">
    <property type="protein sequence ID" value="KAL2265321.1"/>
    <property type="molecule type" value="Genomic_DNA"/>
</dbReference>
<name>A0ABR4D4N7_9PEZI</name>
<organism evidence="2 3">
    <name type="scientific">Remersonia thermophila</name>
    <dbReference type="NCBI Taxonomy" id="72144"/>
    <lineage>
        <taxon>Eukaryota</taxon>
        <taxon>Fungi</taxon>
        <taxon>Dikarya</taxon>
        <taxon>Ascomycota</taxon>
        <taxon>Pezizomycotina</taxon>
        <taxon>Sordariomycetes</taxon>
        <taxon>Sordariomycetidae</taxon>
        <taxon>Sordariales</taxon>
        <taxon>Sordariales incertae sedis</taxon>
        <taxon>Remersonia</taxon>
    </lineage>
</organism>
<dbReference type="RefSeq" id="XP_070864048.1">
    <property type="nucleotide sequence ID" value="XM_071013131.1"/>
</dbReference>
<protein>
    <recommendedName>
        <fullName evidence="4">DUF4440 domain-containing protein</fullName>
    </recommendedName>
</protein>
<comment type="caution">
    <text evidence="2">The sequence shown here is derived from an EMBL/GenBank/DDBJ whole genome shotgun (WGS) entry which is preliminary data.</text>
</comment>
<feature type="region of interest" description="Disordered" evidence="1">
    <location>
        <begin position="1"/>
        <end position="23"/>
    </location>
</feature>
<dbReference type="Proteomes" id="UP001600064">
    <property type="component" value="Unassembled WGS sequence"/>
</dbReference>
<evidence type="ECO:0008006" key="4">
    <source>
        <dbReference type="Google" id="ProtNLM"/>
    </source>
</evidence>
<accession>A0ABR4D4N7</accession>
<keyword evidence="3" id="KW-1185">Reference proteome</keyword>
<dbReference type="GeneID" id="98127775"/>
<reference evidence="2 3" key="1">
    <citation type="journal article" date="2024" name="Commun. Biol.">
        <title>Comparative genomic analysis of thermophilic fungi reveals convergent evolutionary adaptations and gene losses.</title>
        <authorList>
            <person name="Steindorff A.S."/>
            <person name="Aguilar-Pontes M.V."/>
            <person name="Robinson A.J."/>
            <person name="Andreopoulos B."/>
            <person name="LaButti K."/>
            <person name="Kuo A."/>
            <person name="Mondo S."/>
            <person name="Riley R."/>
            <person name="Otillar R."/>
            <person name="Haridas S."/>
            <person name="Lipzen A."/>
            <person name="Grimwood J."/>
            <person name="Schmutz J."/>
            <person name="Clum A."/>
            <person name="Reid I.D."/>
            <person name="Moisan M.C."/>
            <person name="Butler G."/>
            <person name="Nguyen T.T.M."/>
            <person name="Dewar K."/>
            <person name="Conant G."/>
            <person name="Drula E."/>
            <person name="Henrissat B."/>
            <person name="Hansel C."/>
            <person name="Singer S."/>
            <person name="Hutchinson M.I."/>
            <person name="de Vries R.P."/>
            <person name="Natvig D.O."/>
            <person name="Powell A.J."/>
            <person name="Tsang A."/>
            <person name="Grigoriev I.V."/>
        </authorList>
    </citation>
    <scope>NUCLEOTIDE SEQUENCE [LARGE SCALE GENOMIC DNA]</scope>
    <source>
        <strain evidence="2 3">ATCC 22073</strain>
    </source>
</reference>
<gene>
    <name evidence="2" type="ORF">VTJ83DRAFT_6421</name>
</gene>
<evidence type="ECO:0000313" key="3">
    <source>
        <dbReference type="Proteomes" id="UP001600064"/>
    </source>
</evidence>
<sequence length="191" mass="20596">MASTTSKPHVSSSTSLNTSPRLNTISQRNHAAALEMETHLWRALCDPDSVRTASGKALADYVAHDCVMVNPLLAPRGSDMLLGPNTRPSLADALGFHGQQGGRRRAGLARGLYGFRFLGEPLVVEVDLMAVALVYKVALFRRRSGRRGEGGGMEEVEASASSTWRQTAGADWLLVAFHLAVESGDEFDDDD</sequence>
<evidence type="ECO:0000256" key="1">
    <source>
        <dbReference type="SAM" id="MobiDB-lite"/>
    </source>
</evidence>
<proteinExistence type="predicted"/>